<accession>A0A6B1IZ62</accession>
<dbReference type="Proteomes" id="UP000452321">
    <property type="component" value="Unassembled WGS sequence"/>
</dbReference>
<gene>
    <name evidence="1" type="ORF">GLW30_12900</name>
</gene>
<organism evidence="1 2">
    <name type="scientific">Halorubrum distributum</name>
    <dbReference type="NCBI Taxonomy" id="29283"/>
    <lineage>
        <taxon>Archaea</taxon>
        <taxon>Methanobacteriati</taxon>
        <taxon>Methanobacteriota</taxon>
        <taxon>Stenosarchaea group</taxon>
        <taxon>Halobacteria</taxon>
        <taxon>Halobacteriales</taxon>
        <taxon>Haloferacaceae</taxon>
        <taxon>Halorubrum</taxon>
        <taxon>Halorubrum distributum group</taxon>
    </lineage>
</organism>
<sequence length="71" mass="8316">MGFLFLPHCPLWCLWMTLEFHGIQKIMSHMLTRMSSVKLSHMMEPFFVLKLIQRTQSGTLHLGIAVNIHYS</sequence>
<dbReference type="AlphaFoldDB" id="A0A6B1IZ62"/>
<evidence type="ECO:0000313" key="1">
    <source>
        <dbReference type="EMBL" id="MYL68625.1"/>
    </source>
</evidence>
<protein>
    <submittedName>
        <fullName evidence="1">Uncharacterized protein</fullName>
    </submittedName>
</protein>
<dbReference type="EMBL" id="WMFC01000017">
    <property type="protein sequence ID" value="MYL68625.1"/>
    <property type="molecule type" value="Genomic_DNA"/>
</dbReference>
<name>A0A6B1IZ62_9EURY</name>
<proteinExistence type="predicted"/>
<evidence type="ECO:0000313" key="2">
    <source>
        <dbReference type="Proteomes" id="UP000452321"/>
    </source>
</evidence>
<reference evidence="1 2" key="1">
    <citation type="submission" date="2019-11" db="EMBL/GenBank/DDBJ databases">
        <title>Genome sequences of 17 halophilic strains isolated from different environments.</title>
        <authorList>
            <person name="Furrow R.E."/>
        </authorList>
    </citation>
    <scope>NUCLEOTIDE SEQUENCE [LARGE SCALE GENOMIC DNA]</scope>
    <source>
        <strain evidence="1 2">22502_06_Cabo</strain>
    </source>
</reference>
<comment type="caution">
    <text evidence="1">The sequence shown here is derived from an EMBL/GenBank/DDBJ whole genome shotgun (WGS) entry which is preliminary data.</text>
</comment>